<organism evidence="2">
    <name type="scientific">mine drainage metagenome</name>
    <dbReference type="NCBI Taxonomy" id="410659"/>
    <lineage>
        <taxon>unclassified sequences</taxon>
        <taxon>metagenomes</taxon>
        <taxon>ecological metagenomes</taxon>
    </lineage>
</organism>
<dbReference type="InterPro" id="IPR010791">
    <property type="entry name" value="AttH_dom"/>
</dbReference>
<dbReference type="Pfam" id="PF17186">
    <property type="entry name" value="Lipocalin_9"/>
    <property type="match status" value="1"/>
</dbReference>
<dbReference type="EMBL" id="CABL01000019">
    <property type="protein sequence ID" value="CBH76285.1"/>
    <property type="molecule type" value="Genomic_DNA"/>
</dbReference>
<name>E6PIJ5_9ZZZZ</name>
<dbReference type="SUPFAM" id="SSF159245">
    <property type="entry name" value="AttH-like"/>
    <property type="match status" value="1"/>
</dbReference>
<protein>
    <recommendedName>
        <fullName evidence="1">AttH domain-containing protein</fullName>
    </recommendedName>
</protein>
<dbReference type="PANTHER" id="PTHR38591">
    <property type="entry name" value="HYDROLASE"/>
    <property type="match status" value="1"/>
</dbReference>
<dbReference type="AlphaFoldDB" id="E6PIJ5"/>
<sequence length="371" mass="41726">MNNLSRILRSAVATLALFAMPFGMASGAQPWRIARAPYRFTFPRDHDAHDAYRTEWWYFTGHLRDSEGRRYGFELTFFRIGLRPHPYRVVPGVSAWRGAQLYSAHFAITDIRDKRFFYAETLARDALGQGYASQRHLLVRVNGWSLRGSSAVEPRMRLHAAARGNAIDLRLVPEKPPVVEGPGGISRKGACASCASHYYSFTRLRTSGTLQIAGRRVSVRGVAWMDHEYGSDELSPEQVGWDWFSIQLDDRREIMLYRLREKNGATTPQSSGTIVAPNGRPTYLPLRDFHITATGTWRSPRTHALYPSGWIVRVAGIQEPLRLVPVLDDQELASAGTTYWEGAVRVVDARSGRRLGRGYVELTGYAGAISL</sequence>
<evidence type="ECO:0000259" key="1">
    <source>
        <dbReference type="Pfam" id="PF07143"/>
    </source>
</evidence>
<evidence type="ECO:0000313" key="2">
    <source>
        <dbReference type="EMBL" id="CBH76285.1"/>
    </source>
</evidence>
<dbReference type="Pfam" id="PF07143">
    <property type="entry name" value="CrtC"/>
    <property type="match status" value="1"/>
</dbReference>
<gene>
    <name evidence="2" type="ORF">CARN1_0765</name>
</gene>
<dbReference type="PANTHER" id="PTHR38591:SF1">
    <property type="entry name" value="BLL1000 PROTEIN"/>
    <property type="match status" value="1"/>
</dbReference>
<proteinExistence type="predicted"/>
<dbReference type="InterPro" id="IPR023374">
    <property type="entry name" value="AttH-like_dom_sf"/>
</dbReference>
<comment type="caution">
    <text evidence="2">The sequence shown here is derived from an EMBL/GenBank/DDBJ whole genome shotgun (WGS) entry which is preliminary data.</text>
</comment>
<reference evidence="2" key="1">
    <citation type="submission" date="2009-10" db="EMBL/GenBank/DDBJ databases">
        <title>Diversity of trophic interactions inside an arsenic-rich microbial ecosystem.</title>
        <authorList>
            <person name="Bertin P.N."/>
            <person name="Heinrich-Salmeron A."/>
            <person name="Pelletier E."/>
            <person name="Goulhen-Chollet F."/>
            <person name="Arsene-Ploetze F."/>
            <person name="Gallien S."/>
            <person name="Calteau A."/>
            <person name="Vallenet D."/>
            <person name="Casiot C."/>
            <person name="Chane-Woon-Ming B."/>
            <person name="Giloteaux L."/>
            <person name="Barakat M."/>
            <person name="Bonnefoy V."/>
            <person name="Bruneel O."/>
            <person name="Chandler M."/>
            <person name="Cleiss J."/>
            <person name="Duran R."/>
            <person name="Elbaz-Poulichet F."/>
            <person name="Fonknechten N."/>
            <person name="Lauga B."/>
            <person name="Mornico D."/>
            <person name="Ortet P."/>
            <person name="Schaeffer C."/>
            <person name="Siguier P."/>
            <person name="Alexander Thil Smith A."/>
            <person name="Van Dorsselaer A."/>
            <person name="Weissenbach J."/>
            <person name="Medigue C."/>
            <person name="Le Paslier D."/>
        </authorList>
    </citation>
    <scope>NUCLEOTIDE SEQUENCE</scope>
</reference>
<accession>E6PIJ5</accession>
<dbReference type="Gene3D" id="2.40.370.10">
    <property type="entry name" value="AttH-like domain"/>
    <property type="match status" value="2"/>
</dbReference>
<feature type="domain" description="AttH" evidence="1">
    <location>
        <begin position="54"/>
        <end position="231"/>
    </location>
</feature>